<feature type="non-terminal residue" evidence="7">
    <location>
        <position position="1"/>
    </location>
</feature>
<dbReference type="RefSeq" id="XP_018297814.1">
    <property type="nucleotide sequence ID" value="XM_018444023.1"/>
</dbReference>
<keyword evidence="8" id="KW-1185">Reference proteome</keyword>
<keyword evidence="2" id="KW-0132">Cell division</keyword>
<evidence type="ECO:0000256" key="2">
    <source>
        <dbReference type="ARBA" id="ARBA00022618"/>
    </source>
</evidence>
<evidence type="ECO:0000313" key="7">
    <source>
        <dbReference type="EMBL" id="OAD79774.1"/>
    </source>
</evidence>
<dbReference type="GO" id="GO:0051301">
    <property type="term" value="P:cell division"/>
    <property type="evidence" value="ECO:0007669"/>
    <property type="project" value="UniProtKB-KW"/>
</dbReference>
<dbReference type="OrthoDB" id="26401at2759"/>
<reference evidence="8" key="1">
    <citation type="submission" date="2015-06" db="EMBL/GenBank/DDBJ databases">
        <title>Expansion of signal transduction pathways in fungi by whole-genome duplication.</title>
        <authorList>
            <consortium name="DOE Joint Genome Institute"/>
            <person name="Corrochano L.M."/>
            <person name="Kuo A."/>
            <person name="Marcet-Houben M."/>
            <person name="Polaino S."/>
            <person name="Salamov A."/>
            <person name="Villalobos J.M."/>
            <person name="Alvarez M.I."/>
            <person name="Avalos J."/>
            <person name="Benito E.P."/>
            <person name="Benoit I."/>
            <person name="Burger G."/>
            <person name="Camino L.P."/>
            <person name="Canovas D."/>
            <person name="Cerda-Olmedo E."/>
            <person name="Cheng J.-F."/>
            <person name="Dominguez A."/>
            <person name="Elias M."/>
            <person name="Eslava A.P."/>
            <person name="Glaser F."/>
            <person name="Grimwood J."/>
            <person name="Gutierrez G."/>
            <person name="Heitman J."/>
            <person name="Henrissat B."/>
            <person name="Iturriaga E.A."/>
            <person name="Lang B.F."/>
            <person name="Lavin J.L."/>
            <person name="Lee S."/>
            <person name="Li W."/>
            <person name="Lindquist E."/>
            <person name="Lopez-Garcia S."/>
            <person name="Luque E.M."/>
            <person name="Marcos A.T."/>
            <person name="Martin J."/>
            <person name="McCluskey K."/>
            <person name="Medina H.R."/>
            <person name="Miralles-Duran A."/>
            <person name="Miyazaki A."/>
            <person name="Munoz-Torres E."/>
            <person name="Oguiza J.A."/>
            <person name="Ohm R."/>
            <person name="Olmedo M."/>
            <person name="Orejas M."/>
            <person name="Ortiz-Castellanos L."/>
            <person name="Pisabarro A.G."/>
            <person name="Rodriguez-Romero J."/>
            <person name="Ruiz-Herrera J."/>
            <person name="Ruiz-Vazquez R."/>
            <person name="Sanz C."/>
            <person name="Schackwitz W."/>
            <person name="Schmutz J."/>
            <person name="Shahriari M."/>
            <person name="Shelest E."/>
            <person name="Silva-Franco F."/>
            <person name="Soanes D."/>
            <person name="Syed K."/>
            <person name="Tagua V.G."/>
            <person name="Talbot N.J."/>
            <person name="Thon M."/>
            <person name="De vries R.P."/>
            <person name="Wiebenga A."/>
            <person name="Yadav J.S."/>
            <person name="Braun E.L."/>
            <person name="Baker S."/>
            <person name="Garre V."/>
            <person name="Horwitz B."/>
            <person name="Torres-Martinez S."/>
            <person name="Idnurm A."/>
            <person name="Herrera-Estrella A."/>
            <person name="Gabaldon T."/>
            <person name="Grigoriev I.V."/>
        </authorList>
    </citation>
    <scope>NUCLEOTIDE SEQUENCE [LARGE SCALE GENOMIC DNA]</scope>
    <source>
        <strain evidence="8">NRRL 1555(-)</strain>
    </source>
</reference>
<dbReference type="GO" id="GO:0031145">
    <property type="term" value="P:anaphase-promoting complex-dependent catabolic process"/>
    <property type="evidence" value="ECO:0007669"/>
    <property type="project" value="TreeGrafter"/>
</dbReference>
<sequence>RTMSQVVGQAIYSYGTYRPDVAQPFPFESINLSIKILPLKRIVEIEEETLSSTSLVWPNFHMGVCAGLRIKPDSDINKTWIKQLDPVETGPEHGGLFLALGLNGSLSQLTSTSWYGYIAETSGLVTAGFLLGLAIAYRGGGNIAVVKLLSMHIPSLVKDDLPYSSEPIITRAVCTIGLGLVHMGSRDRRMVAALMNELGVHAPNSNTVSSKNLDCVGLAAGFAIGFITLGKQGTSIVLPDMDLEDKLYQLMEGEPLTNRNRTQSDIGGLSHSNLDATGPGAIMALALMFLKTGDKRVAKRIYGRQLEYHINSIRPDILLLRVLAKNLILWDDIRPTDIWLYQQLPEFILHDFDENRKASWEVQVRKQAKYHIVGGGCLAIGLKYAGSRNTNAFECLLKQLDIFIELSEKIAVGFQERITKCAISTCINIIATASAMVMAGTGNLELFTRLSKLRNLPENIENYGNQMAIHMAIGLLYAGLGGYTLKTDNESIAGLLCAFYPFYPTSSTDNHQHLQSFRHFWTFALDSRWLTPFDVDEQKPCHVPIVLTVTGDNLIDEKTDILPKEIQMVAPVVLPPRKYISNIKLNSPEYWPLCINVD</sequence>
<feature type="domain" description="Anaphase-promoting complex subunit 1 beta-sandwich" evidence="6">
    <location>
        <begin position="528"/>
        <end position="597"/>
    </location>
</feature>
<dbReference type="PANTHER" id="PTHR12827">
    <property type="entry name" value="MEIOTIC CHECKPOINT REGULATOR TSG24 FAMILY MEMBER"/>
    <property type="match status" value="1"/>
</dbReference>
<dbReference type="GO" id="GO:0070979">
    <property type="term" value="P:protein K11-linked ubiquitination"/>
    <property type="evidence" value="ECO:0007669"/>
    <property type="project" value="TreeGrafter"/>
</dbReference>
<accession>A0A167QJ20</accession>
<dbReference type="Gene3D" id="1.25.10.10">
    <property type="entry name" value="Leucine-rich Repeat Variant"/>
    <property type="match status" value="2"/>
</dbReference>
<dbReference type="Proteomes" id="UP000077315">
    <property type="component" value="Unassembled WGS sequence"/>
</dbReference>
<dbReference type="InterPro" id="IPR011989">
    <property type="entry name" value="ARM-like"/>
</dbReference>
<name>A0A167QJ20_PHYB8</name>
<evidence type="ECO:0000313" key="8">
    <source>
        <dbReference type="Proteomes" id="UP000077315"/>
    </source>
</evidence>
<keyword evidence="5" id="KW-0131">Cell cycle</keyword>
<dbReference type="GO" id="GO:0005680">
    <property type="term" value="C:anaphase-promoting complex"/>
    <property type="evidence" value="ECO:0007669"/>
    <property type="project" value="InterPro"/>
</dbReference>
<feature type="non-terminal residue" evidence="7">
    <location>
        <position position="598"/>
    </location>
</feature>
<keyword evidence="4" id="KW-0498">Mitosis</keyword>
<evidence type="ECO:0000256" key="4">
    <source>
        <dbReference type="ARBA" id="ARBA00022776"/>
    </source>
</evidence>
<dbReference type="PANTHER" id="PTHR12827:SF3">
    <property type="entry name" value="ANAPHASE-PROMOTING COMPLEX SUBUNIT 1"/>
    <property type="match status" value="1"/>
</dbReference>
<gene>
    <name evidence="7" type="ORF">PHYBLDRAFT_97534</name>
</gene>
<dbReference type="InParanoid" id="A0A167QJ20"/>
<dbReference type="InterPro" id="IPR024990">
    <property type="entry name" value="Apc1"/>
</dbReference>
<dbReference type="VEuPathDB" id="FungiDB:PHYBLDRAFT_97534"/>
<proteinExistence type="inferred from homology"/>
<protein>
    <recommendedName>
        <fullName evidence="6">Anaphase-promoting complex subunit 1 beta-sandwich domain-containing protein</fullName>
    </recommendedName>
</protein>
<evidence type="ECO:0000259" key="6">
    <source>
        <dbReference type="Pfam" id="PF21282"/>
    </source>
</evidence>
<organism evidence="7 8">
    <name type="scientific">Phycomyces blakesleeanus (strain ATCC 8743b / DSM 1359 / FGSC 10004 / NBRC 33097 / NRRL 1555)</name>
    <dbReference type="NCBI Taxonomy" id="763407"/>
    <lineage>
        <taxon>Eukaryota</taxon>
        <taxon>Fungi</taxon>
        <taxon>Fungi incertae sedis</taxon>
        <taxon>Mucoromycota</taxon>
        <taxon>Mucoromycotina</taxon>
        <taxon>Mucoromycetes</taxon>
        <taxon>Mucorales</taxon>
        <taxon>Phycomycetaceae</taxon>
        <taxon>Phycomyces</taxon>
    </lineage>
</organism>
<dbReference type="EMBL" id="KV440972">
    <property type="protein sequence ID" value="OAD79774.1"/>
    <property type="molecule type" value="Genomic_DNA"/>
</dbReference>
<dbReference type="STRING" id="763407.A0A167QJ20"/>
<keyword evidence="3" id="KW-0677">Repeat</keyword>
<dbReference type="Pfam" id="PF21282">
    <property type="entry name" value="APC1_3rd"/>
    <property type="match status" value="1"/>
</dbReference>
<dbReference type="GO" id="GO:0060090">
    <property type="term" value="F:molecular adaptor activity"/>
    <property type="evidence" value="ECO:0007669"/>
    <property type="project" value="TreeGrafter"/>
</dbReference>
<evidence type="ECO:0000256" key="1">
    <source>
        <dbReference type="ARBA" id="ARBA00010547"/>
    </source>
</evidence>
<dbReference type="AlphaFoldDB" id="A0A167QJ20"/>
<evidence type="ECO:0000256" key="3">
    <source>
        <dbReference type="ARBA" id="ARBA00022737"/>
    </source>
</evidence>
<dbReference type="GO" id="GO:0007091">
    <property type="term" value="P:metaphase/anaphase transition of mitotic cell cycle"/>
    <property type="evidence" value="ECO:0007669"/>
    <property type="project" value="TreeGrafter"/>
</dbReference>
<dbReference type="GeneID" id="29004928"/>
<comment type="similarity">
    <text evidence="1">Belongs to the APC1 family.</text>
</comment>
<dbReference type="InterPro" id="IPR048971">
    <property type="entry name" value="Apc1_3rd"/>
</dbReference>
<evidence type="ECO:0000256" key="5">
    <source>
        <dbReference type="ARBA" id="ARBA00023306"/>
    </source>
</evidence>